<dbReference type="PANTHER" id="PTHR11360">
    <property type="entry name" value="MONOCARBOXYLATE TRANSPORTER"/>
    <property type="match status" value="1"/>
</dbReference>
<feature type="transmembrane region" description="Helical" evidence="5">
    <location>
        <begin position="107"/>
        <end position="128"/>
    </location>
</feature>
<feature type="transmembrane region" description="Helical" evidence="5">
    <location>
        <begin position="172"/>
        <end position="191"/>
    </location>
</feature>
<name>A0AAV3XN82_9CYAN</name>
<dbReference type="GO" id="GO:0022857">
    <property type="term" value="F:transmembrane transporter activity"/>
    <property type="evidence" value="ECO:0007669"/>
    <property type="project" value="InterPro"/>
</dbReference>
<keyword evidence="3 5" id="KW-1133">Transmembrane helix</keyword>
<keyword evidence="4 5" id="KW-0472">Membrane</keyword>
<dbReference type="SUPFAM" id="SSF103473">
    <property type="entry name" value="MFS general substrate transporter"/>
    <property type="match status" value="1"/>
</dbReference>
<proteinExistence type="predicted"/>
<feature type="transmembrane region" description="Helical" evidence="5">
    <location>
        <begin position="140"/>
        <end position="160"/>
    </location>
</feature>
<dbReference type="Proteomes" id="UP001050975">
    <property type="component" value="Unassembled WGS sequence"/>
</dbReference>
<keyword evidence="2 5" id="KW-0812">Transmembrane</keyword>
<evidence type="ECO:0000256" key="3">
    <source>
        <dbReference type="ARBA" id="ARBA00022989"/>
    </source>
</evidence>
<evidence type="ECO:0000313" key="8">
    <source>
        <dbReference type="Proteomes" id="UP001050975"/>
    </source>
</evidence>
<organism evidence="7 8">
    <name type="scientific">Microseira wollei NIES-4236</name>
    <dbReference type="NCBI Taxonomy" id="2530354"/>
    <lineage>
        <taxon>Bacteria</taxon>
        <taxon>Bacillati</taxon>
        <taxon>Cyanobacteriota</taxon>
        <taxon>Cyanophyceae</taxon>
        <taxon>Oscillatoriophycideae</taxon>
        <taxon>Aerosakkonematales</taxon>
        <taxon>Aerosakkonemataceae</taxon>
        <taxon>Microseira</taxon>
    </lineage>
</organism>
<dbReference type="Gene3D" id="1.20.1250.20">
    <property type="entry name" value="MFS general substrate transporter like domains"/>
    <property type="match status" value="1"/>
</dbReference>
<dbReference type="PROSITE" id="PS50850">
    <property type="entry name" value="MFS"/>
    <property type="match status" value="1"/>
</dbReference>
<dbReference type="Pfam" id="PF07690">
    <property type="entry name" value="MFS_1"/>
    <property type="match status" value="1"/>
</dbReference>
<evidence type="ECO:0000256" key="2">
    <source>
        <dbReference type="ARBA" id="ARBA00022692"/>
    </source>
</evidence>
<dbReference type="InterPro" id="IPR020846">
    <property type="entry name" value="MFS_dom"/>
</dbReference>
<feature type="transmembrane region" description="Helical" evidence="5">
    <location>
        <begin position="82"/>
        <end position="101"/>
    </location>
</feature>
<accession>A0AAV3XN82</accession>
<keyword evidence="8" id="KW-1185">Reference proteome</keyword>
<comment type="caution">
    <text evidence="7">The sequence shown here is derived from an EMBL/GenBank/DDBJ whole genome shotgun (WGS) entry which is preliminary data.</text>
</comment>
<feature type="domain" description="Major facilitator superfamily (MFS) profile" evidence="6">
    <location>
        <begin position="15"/>
        <end position="221"/>
    </location>
</feature>
<dbReference type="GO" id="GO:0005886">
    <property type="term" value="C:plasma membrane"/>
    <property type="evidence" value="ECO:0007669"/>
    <property type="project" value="UniProtKB-SubCell"/>
</dbReference>
<reference evidence="7" key="1">
    <citation type="submission" date="2019-10" db="EMBL/GenBank/DDBJ databases">
        <title>Draft genome sequece of Microseira wollei NIES-4236.</title>
        <authorList>
            <person name="Yamaguchi H."/>
            <person name="Suzuki S."/>
            <person name="Kawachi M."/>
        </authorList>
    </citation>
    <scope>NUCLEOTIDE SEQUENCE</scope>
    <source>
        <strain evidence="7">NIES-4236</strain>
    </source>
</reference>
<feature type="transmembrane region" description="Helical" evidence="5">
    <location>
        <begin position="55"/>
        <end position="75"/>
    </location>
</feature>
<dbReference type="InterPro" id="IPR050327">
    <property type="entry name" value="Proton-linked_MCT"/>
</dbReference>
<gene>
    <name evidence="7" type="ORF">MiSe_92140</name>
</gene>
<feature type="transmembrane region" description="Helical" evidence="5">
    <location>
        <begin position="16"/>
        <end position="35"/>
    </location>
</feature>
<protein>
    <submittedName>
        <fullName evidence="7">Oxalate/formate antiporter (OxlT-2)</fullName>
    </submittedName>
</protein>
<evidence type="ECO:0000313" key="7">
    <source>
        <dbReference type="EMBL" id="GET44387.1"/>
    </source>
</evidence>
<dbReference type="AlphaFoldDB" id="A0AAV3XN82"/>
<evidence type="ECO:0000256" key="4">
    <source>
        <dbReference type="ARBA" id="ARBA00023136"/>
    </source>
</evidence>
<comment type="subcellular location">
    <subcellularLocation>
        <location evidence="1">Cell membrane</location>
        <topology evidence="1">Multi-pass membrane protein</topology>
    </subcellularLocation>
</comment>
<dbReference type="InterPro" id="IPR011701">
    <property type="entry name" value="MFS"/>
</dbReference>
<dbReference type="InterPro" id="IPR036259">
    <property type="entry name" value="MFS_trans_sf"/>
</dbReference>
<dbReference type="EMBL" id="BLAY01000342">
    <property type="protein sequence ID" value="GET44387.1"/>
    <property type="molecule type" value="Genomic_DNA"/>
</dbReference>
<evidence type="ECO:0000256" key="1">
    <source>
        <dbReference type="ARBA" id="ARBA00004651"/>
    </source>
</evidence>
<dbReference type="PANTHER" id="PTHR11360:SF304">
    <property type="entry name" value="MFS DOMAIN-CONTAINING PROTEIN"/>
    <property type="match status" value="1"/>
</dbReference>
<evidence type="ECO:0000259" key="6">
    <source>
        <dbReference type="PROSITE" id="PS50850"/>
    </source>
</evidence>
<sequence length="221" mass="23430">MEETKVFGMPAEKGRWLFVPLGIIVLLCLGTVYSWSIFRKPLEKLLNISATESLLPFTVLLVVFAVLMPITGFFIDKYGSRTVTAVGGVVTGIGYILSAFAPNISVLVFSYGFIAGAGVGIAYGVPLAVAAKWFPDKKGLAVGLTVVGFGLSPLITAPIAKYLSDTYQVPTTFLILGIAFTLIILAISITLKTPQTGWKPAGFTASQASAIASNETVPMMK</sequence>
<evidence type="ECO:0000256" key="5">
    <source>
        <dbReference type="SAM" id="Phobius"/>
    </source>
</evidence>